<dbReference type="AlphaFoldDB" id="A0A448ZHG2"/>
<protein>
    <recommendedName>
        <fullName evidence="4">SAP domain-containing protein</fullName>
    </recommendedName>
</protein>
<keyword evidence="1" id="KW-0175">Coiled coil</keyword>
<reference evidence="2 3" key="1">
    <citation type="submission" date="2019-01" db="EMBL/GenBank/DDBJ databases">
        <authorList>
            <person name="Ferrante I. M."/>
        </authorList>
    </citation>
    <scope>NUCLEOTIDE SEQUENCE [LARGE SCALE GENOMIC DNA]</scope>
    <source>
        <strain evidence="2 3">B856</strain>
    </source>
</reference>
<keyword evidence="3" id="KW-1185">Reference proteome</keyword>
<name>A0A448ZHG2_9STRA</name>
<dbReference type="Gene3D" id="1.10.720.30">
    <property type="entry name" value="SAP domain"/>
    <property type="match status" value="1"/>
</dbReference>
<accession>A0A448ZHG2</accession>
<dbReference type="Proteomes" id="UP000291116">
    <property type="component" value="Unassembled WGS sequence"/>
</dbReference>
<sequence>MRLNFSKDSGRLSDLSDFGASSFDELEEEVLASTRAKMDFQKVKMTITEQPPPLSNEPQRTAIMAAQWKISLAAASFVSTFVTIATHSNFLITSVVFVSVFLVANQDPLEEEGAAGALARLLGRLTIQSVETTKPKLRAMAKAAITSEEESQEQVIRLLQQRIEVLENENADLKQWKKQRNSADTLLSQYALEELKAMARANNLPVGGTKIQLLMRLLENRVLIPM</sequence>
<gene>
    <name evidence="2" type="ORF">PSNMU_V1.4_AUG-EV-PASAV3_0083360</name>
</gene>
<organism evidence="2 3">
    <name type="scientific">Pseudo-nitzschia multistriata</name>
    <dbReference type="NCBI Taxonomy" id="183589"/>
    <lineage>
        <taxon>Eukaryota</taxon>
        <taxon>Sar</taxon>
        <taxon>Stramenopiles</taxon>
        <taxon>Ochrophyta</taxon>
        <taxon>Bacillariophyta</taxon>
        <taxon>Bacillariophyceae</taxon>
        <taxon>Bacillariophycidae</taxon>
        <taxon>Bacillariales</taxon>
        <taxon>Bacillariaceae</taxon>
        <taxon>Pseudo-nitzschia</taxon>
    </lineage>
</organism>
<evidence type="ECO:0008006" key="4">
    <source>
        <dbReference type="Google" id="ProtNLM"/>
    </source>
</evidence>
<evidence type="ECO:0000313" key="2">
    <source>
        <dbReference type="EMBL" id="VEU41421.1"/>
    </source>
</evidence>
<dbReference type="InterPro" id="IPR036361">
    <property type="entry name" value="SAP_dom_sf"/>
</dbReference>
<evidence type="ECO:0000256" key="1">
    <source>
        <dbReference type="SAM" id="Coils"/>
    </source>
</evidence>
<proteinExistence type="predicted"/>
<dbReference type="EMBL" id="CAACVS010000350">
    <property type="protein sequence ID" value="VEU41421.1"/>
    <property type="molecule type" value="Genomic_DNA"/>
</dbReference>
<dbReference type="OrthoDB" id="47337at2759"/>
<feature type="coiled-coil region" evidence="1">
    <location>
        <begin position="149"/>
        <end position="186"/>
    </location>
</feature>
<evidence type="ECO:0000313" key="3">
    <source>
        <dbReference type="Proteomes" id="UP000291116"/>
    </source>
</evidence>